<keyword evidence="3" id="KW-1134">Transmembrane beta strand</keyword>
<keyword evidence="7" id="KW-0998">Cell outer membrane</keyword>
<dbReference type="Pfam" id="PF03895">
    <property type="entry name" value="YadA_anchor"/>
    <property type="match status" value="1"/>
</dbReference>
<dbReference type="GeneID" id="91972219"/>
<evidence type="ECO:0000256" key="4">
    <source>
        <dbReference type="ARBA" id="ARBA00022692"/>
    </source>
</evidence>
<reference evidence="9 10" key="1">
    <citation type="submission" date="2019-10" db="EMBL/GenBank/DDBJ databases">
        <title>Complete genome sequencing of drug resistant plasmids in Kluyvera intermedia.</title>
        <authorList>
            <person name="Ke C."/>
            <person name="Jian S."/>
        </authorList>
    </citation>
    <scope>NUCLEOTIDE SEQUENCE [LARGE SCALE GENOMIC DNA]</scope>
    <source>
        <strain evidence="9 10">N2-1</strain>
    </source>
</reference>
<dbReference type="Gene3D" id="3.30.1300.30">
    <property type="entry name" value="GSPII I/J protein-like"/>
    <property type="match status" value="1"/>
</dbReference>
<dbReference type="RefSeq" id="WP_153742530.1">
    <property type="nucleotide sequence ID" value="NZ_CP045843.1"/>
</dbReference>
<evidence type="ECO:0000256" key="5">
    <source>
        <dbReference type="ARBA" id="ARBA00022729"/>
    </source>
</evidence>
<dbReference type="InterPro" id="IPR005594">
    <property type="entry name" value="YadA_C"/>
</dbReference>
<evidence type="ECO:0000256" key="6">
    <source>
        <dbReference type="ARBA" id="ARBA00023136"/>
    </source>
</evidence>
<evidence type="ECO:0000256" key="1">
    <source>
        <dbReference type="ARBA" id="ARBA00004241"/>
    </source>
</evidence>
<evidence type="ECO:0000313" key="9">
    <source>
        <dbReference type="EMBL" id="QGH29507.1"/>
    </source>
</evidence>
<keyword evidence="10" id="KW-1185">Reference proteome</keyword>
<evidence type="ECO:0000256" key="7">
    <source>
        <dbReference type="ARBA" id="ARBA00023237"/>
    </source>
</evidence>
<dbReference type="Proteomes" id="UP000344450">
    <property type="component" value="Chromosome"/>
</dbReference>
<accession>A0ABX6DL41</accession>
<protein>
    <recommendedName>
        <fullName evidence="8">Trimeric autotransporter adhesin YadA-like C-terminal membrane anchor domain-containing protein</fullName>
    </recommendedName>
</protein>
<dbReference type="SUPFAM" id="SSF54523">
    <property type="entry name" value="Pili subunits"/>
    <property type="match status" value="1"/>
</dbReference>
<keyword evidence="4" id="KW-0812">Transmembrane</keyword>
<dbReference type="EMBL" id="CP045845">
    <property type="protein sequence ID" value="QGH29507.1"/>
    <property type="molecule type" value="Genomic_DNA"/>
</dbReference>
<name>A0ABX6DL41_KLUIN</name>
<proteinExistence type="predicted"/>
<keyword evidence="5" id="KW-0732">Signal</keyword>
<keyword evidence="6" id="KW-0472">Membrane</keyword>
<dbReference type="InterPro" id="IPR045584">
    <property type="entry name" value="Pilin-like"/>
</dbReference>
<evidence type="ECO:0000259" key="8">
    <source>
        <dbReference type="Pfam" id="PF03895"/>
    </source>
</evidence>
<evidence type="ECO:0000256" key="2">
    <source>
        <dbReference type="ARBA" id="ARBA00004442"/>
    </source>
</evidence>
<comment type="subcellular location">
    <subcellularLocation>
        <location evidence="2">Cell outer membrane</location>
    </subcellularLocation>
    <subcellularLocation>
        <location evidence="1">Cell surface</location>
    </subcellularLocation>
</comment>
<evidence type="ECO:0000313" key="10">
    <source>
        <dbReference type="Proteomes" id="UP000344450"/>
    </source>
</evidence>
<organism evidence="9 10">
    <name type="scientific">Kluyvera intermedia</name>
    <name type="common">Enterobacter intermedius</name>
    <dbReference type="NCBI Taxonomy" id="61648"/>
    <lineage>
        <taxon>Bacteria</taxon>
        <taxon>Pseudomonadati</taxon>
        <taxon>Pseudomonadota</taxon>
        <taxon>Gammaproteobacteria</taxon>
        <taxon>Enterobacterales</taxon>
        <taxon>Enterobacteriaceae</taxon>
        <taxon>Kluyvera</taxon>
    </lineage>
</organism>
<feature type="domain" description="Trimeric autotransporter adhesin YadA-like C-terminal membrane anchor" evidence="8">
    <location>
        <begin position="318"/>
        <end position="369"/>
    </location>
</feature>
<evidence type="ECO:0000256" key="3">
    <source>
        <dbReference type="ARBA" id="ARBA00022452"/>
    </source>
</evidence>
<gene>
    <name evidence="9" type="ORF">GHC21_07410</name>
</gene>
<sequence length="369" mass="39049">MKSVKTTLVFGIVFFGSISVGNTATIDAKDVQLSSGWDVETVFNQTFAQIRDLDTSRADQSSEIYHLQMGNLLRDDAIQQAEKKGTTALLGVAQNGSDIIKLQQDQDTQNQVISGVDKEAKLAGALADTADKKADTALQGVVQNGSTIIALDKKTDKAESDAVLADAKAEEAKKSAVSAKGIADLATVKAGIAQSTADHALISATNADNKADANSQLIGGNTKNINENRKALSSKVENTTFKTDQDRQDADIANVQTQAKDNSGKLANHESRITRLESQNNARFSSVERQQNEDRKEYRAGIAGVGAIAGLHYVDTDNAVAVGAANFKDAQGYAMGYRHKFSENIAATMSASGTSNGDEVMAASASIGW</sequence>